<dbReference type="EMBL" id="BAAAQN010000117">
    <property type="protein sequence ID" value="GAA2067012.1"/>
    <property type="molecule type" value="Genomic_DNA"/>
</dbReference>
<keyword evidence="2" id="KW-1185">Reference proteome</keyword>
<name>A0ABN2VN74_9ACTN</name>
<gene>
    <name evidence="1" type="ORF">GCM10009839_93570</name>
</gene>
<evidence type="ECO:0000313" key="2">
    <source>
        <dbReference type="Proteomes" id="UP001500751"/>
    </source>
</evidence>
<organism evidence="1 2">
    <name type="scientific">Catenulispora yoronensis</name>
    <dbReference type="NCBI Taxonomy" id="450799"/>
    <lineage>
        <taxon>Bacteria</taxon>
        <taxon>Bacillati</taxon>
        <taxon>Actinomycetota</taxon>
        <taxon>Actinomycetes</taxon>
        <taxon>Catenulisporales</taxon>
        <taxon>Catenulisporaceae</taxon>
        <taxon>Catenulispora</taxon>
    </lineage>
</organism>
<accession>A0ABN2VN74</accession>
<sequence>MTLLTREGASRVYYDKKRSEGKGQATAMLCLTRRRIDVLHAMLRTGTPYRPPMPLTLVSRPIAA</sequence>
<evidence type="ECO:0008006" key="3">
    <source>
        <dbReference type="Google" id="ProtNLM"/>
    </source>
</evidence>
<evidence type="ECO:0000313" key="1">
    <source>
        <dbReference type="EMBL" id="GAA2067012.1"/>
    </source>
</evidence>
<reference evidence="1 2" key="1">
    <citation type="journal article" date="2019" name="Int. J. Syst. Evol. Microbiol.">
        <title>The Global Catalogue of Microorganisms (GCM) 10K type strain sequencing project: providing services to taxonomists for standard genome sequencing and annotation.</title>
        <authorList>
            <consortium name="The Broad Institute Genomics Platform"/>
            <consortium name="The Broad Institute Genome Sequencing Center for Infectious Disease"/>
            <person name="Wu L."/>
            <person name="Ma J."/>
        </authorList>
    </citation>
    <scope>NUCLEOTIDE SEQUENCE [LARGE SCALE GENOMIC DNA]</scope>
    <source>
        <strain evidence="1 2">JCM 16014</strain>
    </source>
</reference>
<dbReference type="Proteomes" id="UP001500751">
    <property type="component" value="Unassembled WGS sequence"/>
</dbReference>
<protein>
    <recommendedName>
        <fullName evidence="3">Transposase</fullName>
    </recommendedName>
</protein>
<comment type="caution">
    <text evidence="1">The sequence shown here is derived from an EMBL/GenBank/DDBJ whole genome shotgun (WGS) entry which is preliminary data.</text>
</comment>
<proteinExistence type="predicted"/>